<name>A0A914Y6T2_9BILA</name>
<reference evidence="2" key="1">
    <citation type="submission" date="2022-11" db="UniProtKB">
        <authorList>
            <consortium name="WormBaseParasite"/>
        </authorList>
    </citation>
    <scope>IDENTIFICATION</scope>
</reference>
<accession>A0A914Y6T2</accession>
<dbReference type="Proteomes" id="UP000887577">
    <property type="component" value="Unplaced"/>
</dbReference>
<evidence type="ECO:0000313" key="2">
    <source>
        <dbReference type="WBParaSite" id="PSU_v2.g15157.t1"/>
    </source>
</evidence>
<keyword evidence="1" id="KW-1185">Reference proteome</keyword>
<organism evidence="1 2">
    <name type="scientific">Panagrolaimus superbus</name>
    <dbReference type="NCBI Taxonomy" id="310955"/>
    <lineage>
        <taxon>Eukaryota</taxon>
        <taxon>Metazoa</taxon>
        <taxon>Ecdysozoa</taxon>
        <taxon>Nematoda</taxon>
        <taxon>Chromadorea</taxon>
        <taxon>Rhabditida</taxon>
        <taxon>Tylenchina</taxon>
        <taxon>Panagrolaimomorpha</taxon>
        <taxon>Panagrolaimoidea</taxon>
        <taxon>Panagrolaimidae</taxon>
        <taxon>Panagrolaimus</taxon>
    </lineage>
</organism>
<sequence length="156" mass="17783">MVNAIVDGNAIADWAFVNGQKSELFNIPAALHLLGSNFDEISYVTTKSQHGDAQSLLYGNIKSAIEHPSLSDWKQLFFLTMFVERCVLIVYERDTDSIAILDSHTHRYFGALIAVSQHGNFHQFCAFIIRHFFPETLKLKPAKMVKLFNNFFLKQT</sequence>
<dbReference type="PANTHER" id="PTHR37962:SF2">
    <property type="entry name" value="MALE STERILE (3) 76CA"/>
    <property type="match status" value="1"/>
</dbReference>
<protein>
    <submittedName>
        <fullName evidence="2">Uncharacterized protein</fullName>
    </submittedName>
</protein>
<dbReference type="PANTHER" id="PTHR37962">
    <property type="entry name" value="MALE STERILE (3) 76CA"/>
    <property type="match status" value="1"/>
</dbReference>
<dbReference type="WBParaSite" id="PSU_v2.g15157.t1">
    <property type="protein sequence ID" value="PSU_v2.g15157.t1"/>
    <property type="gene ID" value="PSU_v2.g15157"/>
</dbReference>
<proteinExistence type="predicted"/>
<dbReference type="AlphaFoldDB" id="A0A914Y6T2"/>
<evidence type="ECO:0000313" key="1">
    <source>
        <dbReference type="Proteomes" id="UP000887577"/>
    </source>
</evidence>